<keyword evidence="2" id="KW-0238">DNA-binding</keyword>
<gene>
    <name evidence="5" type="ORF">LT679_00280</name>
</gene>
<sequence>MKGTVPVYDFADFPNDTDAQMEGHIDGLSVHINMSNVEEEMTKRQFRSNFFLISLVVRGEMNVNINLTEYQVQKYGMVLIAPNDLKQAGSLNAENSGMISTLAFSADFLSKAGLSLHSYLLLAPFSSQYSPLWELKPTDFKLIYNLFKQIAKRCDEIGDHPYGMELVITTFSMLLYEMAGLSKKYALQINVIFTRKENLVTNFATLVQQQFRNERSVKYYAEQLNISAKYLTETVKEISGKTAGEVIDSYVLQEAIALLDDPALSILEISDYLNFYDQSSFGKFFKRHKGLSPKSHRQT</sequence>
<evidence type="ECO:0000313" key="6">
    <source>
        <dbReference type="Proteomes" id="UP001199919"/>
    </source>
</evidence>
<organism evidence="5 6">
    <name type="scientific">Mucilaginibacter roseus</name>
    <dbReference type="NCBI Taxonomy" id="1528868"/>
    <lineage>
        <taxon>Bacteria</taxon>
        <taxon>Pseudomonadati</taxon>
        <taxon>Bacteroidota</taxon>
        <taxon>Sphingobacteriia</taxon>
        <taxon>Sphingobacteriales</taxon>
        <taxon>Sphingobacteriaceae</taxon>
        <taxon>Mucilaginibacter</taxon>
    </lineage>
</organism>
<dbReference type="Proteomes" id="UP001199919">
    <property type="component" value="Unassembled WGS sequence"/>
</dbReference>
<name>A0ABS8U0F2_9SPHI</name>
<dbReference type="InterPro" id="IPR009057">
    <property type="entry name" value="Homeodomain-like_sf"/>
</dbReference>
<proteinExistence type="predicted"/>
<keyword evidence="1" id="KW-0805">Transcription regulation</keyword>
<accession>A0ABS8U0F2</accession>
<dbReference type="SUPFAM" id="SSF46689">
    <property type="entry name" value="Homeodomain-like"/>
    <property type="match status" value="1"/>
</dbReference>
<comment type="caution">
    <text evidence="5">The sequence shown here is derived from an EMBL/GenBank/DDBJ whole genome shotgun (WGS) entry which is preliminary data.</text>
</comment>
<dbReference type="PANTHER" id="PTHR43280">
    <property type="entry name" value="ARAC-FAMILY TRANSCRIPTIONAL REGULATOR"/>
    <property type="match status" value="1"/>
</dbReference>
<dbReference type="Pfam" id="PF12833">
    <property type="entry name" value="HTH_18"/>
    <property type="match status" value="1"/>
</dbReference>
<reference evidence="5 6" key="1">
    <citation type="submission" date="2021-12" db="EMBL/GenBank/DDBJ databases">
        <title>Mucilaginibacter roseus genome.</title>
        <authorList>
            <person name="Ferreira J.R."/>
            <person name="Newman J.D."/>
        </authorList>
    </citation>
    <scope>NUCLEOTIDE SEQUENCE [LARGE SCALE GENOMIC DNA]</scope>
    <source>
        <strain evidence="5 6">LMG 28454</strain>
    </source>
</reference>
<evidence type="ECO:0000256" key="2">
    <source>
        <dbReference type="ARBA" id="ARBA00023125"/>
    </source>
</evidence>
<evidence type="ECO:0000256" key="3">
    <source>
        <dbReference type="ARBA" id="ARBA00023163"/>
    </source>
</evidence>
<dbReference type="EMBL" id="JAJPWV010000001">
    <property type="protein sequence ID" value="MCD8739021.1"/>
    <property type="molecule type" value="Genomic_DNA"/>
</dbReference>
<feature type="domain" description="HTH araC/xylS-type" evidence="4">
    <location>
        <begin position="201"/>
        <end position="299"/>
    </location>
</feature>
<evidence type="ECO:0000313" key="5">
    <source>
        <dbReference type="EMBL" id="MCD8739021.1"/>
    </source>
</evidence>
<dbReference type="Gene3D" id="1.10.10.60">
    <property type="entry name" value="Homeodomain-like"/>
    <property type="match status" value="1"/>
</dbReference>
<dbReference type="PANTHER" id="PTHR43280:SF32">
    <property type="entry name" value="TRANSCRIPTIONAL REGULATORY PROTEIN"/>
    <property type="match status" value="1"/>
</dbReference>
<dbReference type="InterPro" id="IPR018060">
    <property type="entry name" value="HTH_AraC"/>
</dbReference>
<dbReference type="RefSeq" id="WP_232174896.1">
    <property type="nucleotide sequence ID" value="NZ_JAJPWV010000001.1"/>
</dbReference>
<dbReference type="SMART" id="SM00342">
    <property type="entry name" value="HTH_ARAC"/>
    <property type="match status" value="1"/>
</dbReference>
<dbReference type="PROSITE" id="PS01124">
    <property type="entry name" value="HTH_ARAC_FAMILY_2"/>
    <property type="match status" value="1"/>
</dbReference>
<protein>
    <submittedName>
        <fullName evidence="5">Helix-turn-helix domain-containing protein</fullName>
    </submittedName>
</protein>
<evidence type="ECO:0000256" key="1">
    <source>
        <dbReference type="ARBA" id="ARBA00023015"/>
    </source>
</evidence>
<keyword evidence="6" id="KW-1185">Reference proteome</keyword>
<keyword evidence="3" id="KW-0804">Transcription</keyword>
<evidence type="ECO:0000259" key="4">
    <source>
        <dbReference type="PROSITE" id="PS01124"/>
    </source>
</evidence>